<dbReference type="SMART" id="SM00195">
    <property type="entry name" value="DSPc"/>
    <property type="match status" value="1"/>
</dbReference>
<proteinExistence type="inferred from homology"/>
<feature type="domain" description="Tyrosine-protein phosphatase" evidence="5">
    <location>
        <begin position="1"/>
        <end position="184"/>
    </location>
</feature>
<evidence type="ECO:0000256" key="1">
    <source>
        <dbReference type="ARBA" id="ARBA00008601"/>
    </source>
</evidence>
<evidence type="ECO:0000313" key="7">
    <source>
        <dbReference type="EMBL" id="CAH9080856.1"/>
    </source>
</evidence>
<protein>
    <recommendedName>
        <fullName evidence="2">protein-tyrosine-phosphatase</fullName>
        <ecNumber evidence="2">3.1.3.48</ecNumber>
    </recommendedName>
</protein>
<dbReference type="EMBL" id="CAMAPF010001001">
    <property type="protein sequence ID" value="CAH9137802.1"/>
    <property type="molecule type" value="Genomic_DNA"/>
</dbReference>
<dbReference type="PROSITE" id="PS50054">
    <property type="entry name" value="TYR_PHOSPHATASE_DUAL"/>
    <property type="match status" value="1"/>
</dbReference>
<dbReference type="InterPro" id="IPR020422">
    <property type="entry name" value="TYR_PHOSPHATASE_DUAL_dom"/>
</dbReference>
<dbReference type="PROSITE" id="PS00383">
    <property type="entry name" value="TYR_PHOSPHATASE_1"/>
    <property type="match status" value="1"/>
</dbReference>
<keyword evidence="4" id="KW-0904">Protein phosphatase</keyword>
<dbReference type="InterPro" id="IPR000387">
    <property type="entry name" value="Tyr_Pase_dom"/>
</dbReference>
<dbReference type="AlphaFoldDB" id="A0AAV0CPX4"/>
<dbReference type="InterPro" id="IPR016130">
    <property type="entry name" value="Tyr_Pase_AS"/>
</dbReference>
<name>A0AAV0CPX4_9ASTE</name>
<evidence type="ECO:0000256" key="2">
    <source>
        <dbReference type="ARBA" id="ARBA00013064"/>
    </source>
</evidence>
<accession>A0AAV0CPX4</accession>
<dbReference type="InterPro" id="IPR029021">
    <property type="entry name" value="Prot-tyrosine_phosphatase-like"/>
</dbReference>
<dbReference type="SUPFAM" id="SSF52799">
    <property type="entry name" value="(Phosphotyrosine protein) phosphatases II"/>
    <property type="match status" value="1"/>
</dbReference>
<dbReference type="EC" id="3.1.3.48" evidence="2"/>
<evidence type="ECO:0000256" key="4">
    <source>
        <dbReference type="ARBA" id="ARBA00022912"/>
    </source>
</evidence>
<comment type="caution">
    <text evidence="7">The sequence shown here is derived from an EMBL/GenBank/DDBJ whole genome shotgun (WGS) entry which is preliminary data.</text>
</comment>
<evidence type="ECO:0000313" key="9">
    <source>
        <dbReference type="Proteomes" id="UP001152523"/>
    </source>
</evidence>
<evidence type="ECO:0000259" key="6">
    <source>
        <dbReference type="PROSITE" id="PS50056"/>
    </source>
</evidence>
<dbReference type="Pfam" id="PF00782">
    <property type="entry name" value="DSPc"/>
    <property type="match status" value="1"/>
</dbReference>
<reference evidence="7" key="1">
    <citation type="submission" date="2022-07" db="EMBL/GenBank/DDBJ databases">
        <authorList>
            <person name="Macas J."/>
            <person name="Novak P."/>
            <person name="Neumann P."/>
        </authorList>
    </citation>
    <scope>NUCLEOTIDE SEQUENCE</scope>
</reference>
<sequence>MPYQVRENLLIGNINDAAEILQQGSEQITHILSVLSSPSFSTFWRSEVVIPTKEIHKAYFRDNGTAEPNTSLSSRKLLYSLEYAGKDLKFVRMAVSLRDLETENLLDYLEVCLDFIEESRKQGCILVHCFAGGSRSAAVVIAYLMRSEQLSYKDAIESLQSCKSVCPNDGFVDQLKMFEEMDFKVNRASPIYKRFRLKLLVGLLFKCKFMTHVVKWIFRGNCFPKSRTPL</sequence>
<evidence type="ECO:0000259" key="5">
    <source>
        <dbReference type="PROSITE" id="PS50054"/>
    </source>
</evidence>
<dbReference type="PROSITE" id="PS50056">
    <property type="entry name" value="TYR_PHOSPHATASE_2"/>
    <property type="match status" value="1"/>
</dbReference>
<organism evidence="7 9">
    <name type="scientific">Cuscuta epithymum</name>
    <dbReference type="NCBI Taxonomy" id="186058"/>
    <lineage>
        <taxon>Eukaryota</taxon>
        <taxon>Viridiplantae</taxon>
        <taxon>Streptophyta</taxon>
        <taxon>Embryophyta</taxon>
        <taxon>Tracheophyta</taxon>
        <taxon>Spermatophyta</taxon>
        <taxon>Magnoliopsida</taxon>
        <taxon>eudicotyledons</taxon>
        <taxon>Gunneridae</taxon>
        <taxon>Pentapetalae</taxon>
        <taxon>asterids</taxon>
        <taxon>lamiids</taxon>
        <taxon>Solanales</taxon>
        <taxon>Convolvulaceae</taxon>
        <taxon>Cuscuteae</taxon>
        <taxon>Cuscuta</taxon>
        <taxon>Cuscuta subgen. Cuscuta</taxon>
    </lineage>
</organism>
<dbReference type="GO" id="GO:0004725">
    <property type="term" value="F:protein tyrosine phosphatase activity"/>
    <property type="evidence" value="ECO:0007669"/>
    <property type="project" value="UniProtKB-EC"/>
</dbReference>
<dbReference type="GO" id="GO:0008138">
    <property type="term" value="F:protein tyrosine/serine/threonine phosphatase activity"/>
    <property type="evidence" value="ECO:0007669"/>
    <property type="project" value="TreeGrafter"/>
</dbReference>
<dbReference type="Gene3D" id="3.90.190.10">
    <property type="entry name" value="Protein tyrosine phosphatase superfamily"/>
    <property type="match status" value="1"/>
</dbReference>
<dbReference type="Proteomes" id="UP001152523">
    <property type="component" value="Unassembled WGS sequence"/>
</dbReference>
<keyword evidence="9" id="KW-1185">Reference proteome</keyword>
<evidence type="ECO:0000313" key="8">
    <source>
        <dbReference type="EMBL" id="CAH9137802.1"/>
    </source>
</evidence>
<dbReference type="InterPro" id="IPR000340">
    <property type="entry name" value="Dual-sp_phosphatase_cat-dom"/>
</dbReference>
<keyword evidence="3" id="KW-0378">Hydrolase</keyword>
<comment type="similarity">
    <text evidence="1">Belongs to the protein-tyrosine phosphatase family. Non-receptor class dual specificity subfamily.</text>
</comment>
<evidence type="ECO:0000256" key="3">
    <source>
        <dbReference type="ARBA" id="ARBA00022801"/>
    </source>
</evidence>
<dbReference type="FunFam" id="3.90.190.10:FF:000083">
    <property type="entry name" value="Dual specificity protein phosphatase 12-like"/>
    <property type="match status" value="1"/>
</dbReference>
<feature type="domain" description="Tyrosine specific protein phosphatases" evidence="6">
    <location>
        <begin position="106"/>
        <end position="163"/>
    </location>
</feature>
<dbReference type="PANTHER" id="PTHR45848:SF4">
    <property type="entry name" value="DUAL SPECIFICITY PROTEIN PHOSPHATASE 12"/>
    <property type="match status" value="1"/>
</dbReference>
<dbReference type="PANTHER" id="PTHR45848">
    <property type="entry name" value="DUAL SPECIFICITY PROTEIN PHOSPHATASE 12 FAMILY MEMBER"/>
    <property type="match status" value="1"/>
</dbReference>
<gene>
    <name evidence="8" type="ORF">CEPIT_LOCUS36312</name>
    <name evidence="7" type="ORF">CEPIT_LOCUS7461</name>
</gene>
<dbReference type="EMBL" id="CAMAPF010000035">
    <property type="protein sequence ID" value="CAH9080856.1"/>
    <property type="molecule type" value="Genomic_DNA"/>
</dbReference>